<dbReference type="PANTHER" id="PTHR12283">
    <property type="entry name" value="GLUTAMINYL-PEPTIDE CYCLOTRANSFERASE"/>
    <property type="match status" value="1"/>
</dbReference>
<evidence type="ECO:0000256" key="1">
    <source>
        <dbReference type="ARBA" id="ARBA00022679"/>
    </source>
</evidence>
<evidence type="ECO:0000256" key="2">
    <source>
        <dbReference type="ARBA" id="ARBA00023315"/>
    </source>
</evidence>
<reference evidence="3 4" key="1">
    <citation type="submission" date="2016-03" db="EMBL/GenBank/DDBJ databases">
        <title>Whole genome sequencing of Grifola frondosa 9006-11.</title>
        <authorList>
            <person name="Min B."/>
            <person name="Park H."/>
            <person name="Kim J.-G."/>
            <person name="Cho H."/>
            <person name="Oh Y.-L."/>
            <person name="Kong W.-S."/>
            <person name="Choi I.-G."/>
        </authorList>
    </citation>
    <scope>NUCLEOTIDE SEQUENCE [LARGE SCALE GENOMIC DNA]</scope>
    <source>
        <strain evidence="3 4">9006-11</strain>
    </source>
</reference>
<dbReference type="OMA" id="AEMATTY"/>
<gene>
    <name evidence="3" type="primary">QPCTL</name>
    <name evidence="3" type="ORF">A0H81_14346</name>
</gene>
<dbReference type="InterPro" id="IPR040234">
    <property type="entry name" value="QC/QCL"/>
</dbReference>
<dbReference type="Gene3D" id="3.40.630.10">
    <property type="entry name" value="Zn peptidases"/>
    <property type="match status" value="1"/>
</dbReference>
<dbReference type="EMBL" id="LUGG01000041">
    <property type="protein sequence ID" value="OBZ65660.1"/>
    <property type="molecule type" value="Genomic_DNA"/>
</dbReference>
<evidence type="ECO:0000313" key="3">
    <source>
        <dbReference type="EMBL" id="OBZ65660.1"/>
    </source>
</evidence>
<sequence>MSRKTRSMIRPRMGKNFTNVIATKDPSSPVVSYYPRTLIASSFPHIHRVKCVPSMCAFLGRVLMTWTVALDPLLDKRQQRLENGEEDDEDVAETTLQLVFFDGEEAFKTGQRQIPYTVLTPGAEMATTYINPNTKRRLLPSAITELATIEHLILLDLLGAPQPRIHSSFIDTAWLFDAMASAEQRLAENGG</sequence>
<organism evidence="3 4">
    <name type="scientific">Grifola frondosa</name>
    <name type="common">Maitake</name>
    <name type="synonym">Polyporus frondosus</name>
    <dbReference type="NCBI Taxonomy" id="5627"/>
    <lineage>
        <taxon>Eukaryota</taxon>
        <taxon>Fungi</taxon>
        <taxon>Dikarya</taxon>
        <taxon>Basidiomycota</taxon>
        <taxon>Agaricomycotina</taxon>
        <taxon>Agaricomycetes</taxon>
        <taxon>Polyporales</taxon>
        <taxon>Grifolaceae</taxon>
        <taxon>Grifola</taxon>
    </lineage>
</organism>
<dbReference type="OrthoDB" id="3907302at2759"/>
<keyword evidence="2" id="KW-0012">Acyltransferase</keyword>
<evidence type="ECO:0000313" key="4">
    <source>
        <dbReference type="Proteomes" id="UP000092993"/>
    </source>
</evidence>
<dbReference type="GO" id="GO:0016603">
    <property type="term" value="F:glutaminyl-peptide cyclotransferase activity"/>
    <property type="evidence" value="ECO:0007669"/>
    <property type="project" value="TreeGrafter"/>
</dbReference>
<keyword evidence="1 3" id="KW-0808">Transferase</keyword>
<dbReference type="STRING" id="5627.A0A1C7LM07"/>
<comment type="caution">
    <text evidence="3">The sequence shown here is derived from an EMBL/GenBank/DDBJ whole genome shotgun (WGS) entry which is preliminary data.</text>
</comment>
<dbReference type="GO" id="GO:0008270">
    <property type="term" value="F:zinc ion binding"/>
    <property type="evidence" value="ECO:0007669"/>
    <property type="project" value="TreeGrafter"/>
</dbReference>
<dbReference type="AlphaFoldDB" id="A0A1C7LM07"/>
<name>A0A1C7LM07_GRIFR</name>
<dbReference type="PANTHER" id="PTHR12283:SF6">
    <property type="entry name" value="GLUTAMINYL-PEPTIDE CYCLOTRANSFERASE-RELATED"/>
    <property type="match status" value="1"/>
</dbReference>
<dbReference type="Proteomes" id="UP000092993">
    <property type="component" value="Unassembled WGS sequence"/>
</dbReference>
<keyword evidence="4" id="KW-1185">Reference proteome</keyword>
<accession>A0A1C7LM07</accession>
<proteinExistence type="predicted"/>
<protein>
    <submittedName>
        <fullName evidence="3">Glutaminyl-peptide cyclotransferase-like protein</fullName>
    </submittedName>
</protein>